<protein>
    <recommendedName>
        <fullName evidence="3">Tripartite tricarboxylate transporter family receptor</fullName>
    </recommendedName>
</protein>
<reference evidence="2" key="1">
    <citation type="journal article" date="2019" name="Int. J. Syst. Evol. Microbiol.">
        <title>The Global Catalogue of Microorganisms (GCM) 10K type strain sequencing project: providing services to taxonomists for standard genome sequencing and annotation.</title>
        <authorList>
            <consortium name="The Broad Institute Genomics Platform"/>
            <consortium name="The Broad Institute Genome Sequencing Center for Infectious Disease"/>
            <person name="Wu L."/>
            <person name="Ma J."/>
        </authorList>
    </citation>
    <scope>NUCLEOTIDE SEQUENCE [LARGE SCALE GENOMIC DNA]</scope>
    <source>
        <strain evidence="2">CGMCC 1.12371</strain>
    </source>
</reference>
<proteinExistence type="predicted"/>
<dbReference type="Gene3D" id="3.40.190.150">
    <property type="entry name" value="Bordetella uptake gene, domain 1"/>
    <property type="match status" value="1"/>
</dbReference>
<sequence>MAQQVLADPGLRKKLADLGISASGESAEVLRKFMAAESDRYKAVIKAANIKPE</sequence>
<dbReference type="RefSeq" id="WP_382227296.1">
    <property type="nucleotide sequence ID" value="NZ_JBHTCA010000027.1"/>
</dbReference>
<organism evidence="1 2">
    <name type="scientific">Hydrogenophaga atypica</name>
    <dbReference type="NCBI Taxonomy" id="249409"/>
    <lineage>
        <taxon>Bacteria</taxon>
        <taxon>Pseudomonadati</taxon>
        <taxon>Pseudomonadota</taxon>
        <taxon>Betaproteobacteria</taxon>
        <taxon>Burkholderiales</taxon>
        <taxon>Comamonadaceae</taxon>
        <taxon>Hydrogenophaga</taxon>
    </lineage>
</organism>
<dbReference type="InterPro" id="IPR042100">
    <property type="entry name" value="Bug_dom1"/>
</dbReference>
<keyword evidence="2" id="KW-1185">Reference proteome</keyword>
<evidence type="ECO:0000313" key="2">
    <source>
        <dbReference type="Proteomes" id="UP001596501"/>
    </source>
</evidence>
<dbReference type="EMBL" id="JBHTCA010000027">
    <property type="protein sequence ID" value="MFC7411223.1"/>
    <property type="molecule type" value="Genomic_DNA"/>
</dbReference>
<gene>
    <name evidence="1" type="ORF">ACFQPB_20360</name>
</gene>
<name>A0ABW2QRN3_9BURK</name>
<comment type="caution">
    <text evidence="1">The sequence shown here is derived from an EMBL/GenBank/DDBJ whole genome shotgun (WGS) entry which is preliminary data.</text>
</comment>
<evidence type="ECO:0000313" key="1">
    <source>
        <dbReference type="EMBL" id="MFC7411223.1"/>
    </source>
</evidence>
<dbReference type="Proteomes" id="UP001596501">
    <property type="component" value="Unassembled WGS sequence"/>
</dbReference>
<evidence type="ECO:0008006" key="3">
    <source>
        <dbReference type="Google" id="ProtNLM"/>
    </source>
</evidence>
<accession>A0ABW2QRN3</accession>